<comment type="caution">
    <text evidence="1">The sequence shown here is derived from an EMBL/GenBank/DDBJ whole genome shotgun (WGS) entry which is preliminary data.</text>
</comment>
<gene>
    <name evidence="1" type="primary">Acey_s0022.g634</name>
    <name evidence="1" type="ORF">Y032_0022g634</name>
</gene>
<reference evidence="2" key="1">
    <citation type="journal article" date="2015" name="Nat. Genet.">
        <title>The genome and transcriptome of the zoonotic hookworm Ancylostoma ceylanicum identify infection-specific gene families.</title>
        <authorList>
            <person name="Schwarz E.M."/>
            <person name="Hu Y."/>
            <person name="Antoshechkin I."/>
            <person name="Miller M.M."/>
            <person name="Sternberg P.W."/>
            <person name="Aroian R.V."/>
        </authorList>
    </citation>
    <scope>NUCLEOTIDE SEQUENCE</scope>
    <source>
        <strain evidence="2">HY135</strain>
    </source>
</reference>
<sequence length="131" mass="14431">MAVGSVPSRECARHRGPDEIDCARTAHLRMSGMPSDQLEVERDGTARKEGLDGALRLDATLRLPRANALSHCYSLFVILYTLSITSSRWKTCLDGASDGFLSLHINEVVFVKALIVEMSNQPLLVLAHDPR</sequence>
<name>A0A016UZ55_9BILA</name>
<evidence type="ECO:0000313" key="1">
    <source>
        <dbReference type="EMBL" id="EYC20460.1"/>
    </source>
</evidence>
<dbReference type="AlphaFoldDB" id="A0A016UZ55"/>
<accession>A0A016UZ55</accession>
<protein>
    <submittedName>
        <fullName evidence="1">Uncharacterized protein</fullName>
    </submittedName>
</protein>
<organism evidence="1 2">
    <name type="scientific">Ancylostoma ceylanicum</name>
    <dbReference type="NCBI Taxonomy" id="53326"/>
    <lineage>
        <taxon>Eukaryota</taxon>
        <taxon>Metazoa</taxon>
        <taxon>Ecdysozoa</taxon>
        <taxon>Nematoda</taxon>
        <taxon>Chromadorea</taxon>
        <taxon>Rhabditida</taxon>
        <taxon>Rhabditina</taxon>
        <taxon>Rhabditomorpha</taxon>
        <taxon>Strongyloidea</taxon>
        <taxon>Ancylostomatidae</taxon>
        <taxon>Ancylostomatinae</taxon>
        <taxon>Ancylostoma</taxon>
    </lineage>
</organism>
<dbReference type="EMBL" id="JARK01001358">
    <property type="protein sequence ID" value="EYC20460.1"/>
    <property type="molecule type" value="Genomic_DNA"/>
</dbReference>
<keyword evidence="2" id="KW-1185">Reference proteome</keyword>
<evidence type="ECO:0000313" key="2">
    <source>
        <dbReference type="Proteomes" id="UP000024635"/>
    </source>
</evidence>
<dbReference type="Proteomes" id="UP000024635">
    <property type="component" value="Unassembled WGS sequence"/>
</dbReference>
<proteinExistence type="predicted"/>